<organism evidence="8 9">
    <name type="scientific">Mucor saturninus</name>
    <dbReference type="NCBI Taxonomy" id="64648"/>
    <lineage>
        <taxon>Eukaryota</taxon>
        <taxon>Fungi</taxon>
        <taxon>Fungi incertae sedis</taxon>
        <taxon>Mucoromycota</taxon>
        <taxon>Mucoromycotina</taxon>
        <taxon>Mucoromycetes</taxon>
        <taxon>Mucorales</taxon>
        <taxon>Mucorineae</taxon>
        <taxon>Mucoraceae</taxon>
        <taxon>Mucor</taxon>
    </lineage>
</organism>
<comment type="similarity">
    <text evidence="2">Belongs to the glycosyl hydrolase 29 family.</text>
</comment>
<dbReference type="EMBL" id="JAEPRD010000010">
    <property type="protein sequence ID" value="KAG2210920.1"/>
    <property type="molecule type" value="Genomic_DNA"/>
</dbReference>
<accession>A0A8H7V8B1</accession>
<sequence length="749" mass="84584">INALQPVVTATPLPSSDEAVKQLLSYEVNIAEYFDNKAFGDNANFDDGGAFFPGAIDTKARFLINYNTRQTQNYDNIKADGQKISLNFTELGALYMLVSASHGPYTDEVSVVYKDGTKTTTALSLPDWQDIFVNQMDRYQAIQFPTSIDGQQGALFSVPVFIDPTKVPDHLLLPTAHAGSYETMHVFSVTAYQTSTTMITSVQTTNEWVSQTDQILLVKIQNTSPIWIKDVKIQLDHPHVKTIKNGLIEAVAPGHIQTAQIIVQNMEQKNDVNVTMTIIHVENGVPMTNNRIVPLILDASPGQYQAATTSVQKHRPPTWLKQSKFGIFIHWGLFSVPSWAPVGKAYAEWYWWRMNHKDDAAFDYHHQTYGEKFEYDEFLKEWKPTLFDPHAWLDLIDKSGAKYYVFTTKHHDGIALFDSNITERTSTHLLNPPRNFVQELLSVSETAYPHLKRGLYFSLPEWYHPKYNDESLGWKGPPKNPYTDEVVSYTGSRLIEDFVNELQVPQLQELANNYNPDILWCDIGGINNSTVWQSDYFNNALKDGRQVSVNDRCGDGSASDFTTIEYKAVTDTPTRFWEATRGMDPFSFGYNRETKPEDYASTLDLIKDLVDAVSKGGNYLLNIGPEASGYIPESMSQRLLEIGQWLNLVNASIFDSAPYWIASSQDNLRFTANLNGKSIYVFSFMAFDNDILIKTPVPVQEGSVISLMNEPGVKINWNYDSEQGGVLLKWDSMNVSLIPVFEITTPSLV</sequence>
<comment type="function">
    <text evidence="1">Alpha-L-fucosidase is responsible for hydrolyzing the alpha-1,6-linked fucose joined to the reducing-end N-acetylglucosamine of the carbohydrate moieties of glycoproteins.</text>
</comment>
<dbReference type="InterPro" id="IPR016286">
    <property type="entry name" value="FUC_metazoa-typ"/>
</dbReference>
<feature type="domain" description="Glycoside hydrolase family 29 N-terminal" evidence="7">
    <location>
        <begin position="300"/>
        <end position="648"/>
    </location>
</feature>
<dbReference type="PANTHER" id="PTHR10030">
    <property type="entry name" value="ALPHA-L-FUCOSIDASE"/>
    <property type="match status" value="1"/>
</dbReference>
<dbReference type="GO" id="GO:0016139">
    <property type="term" value="P:glycoside catabolic process"/>
    <property type="evidence" value="ECO:0007669"/>
    <property type="project" value="TreeGrafter"/>
</dbReference>
<comment type="caution">
    <text evidence="8">The sequence shown here is derived from an EMBL/GenBank/DDBJ whole genome shotgun (WGS) entry which is preliminary data.</text>
</comment>
<protein>
    <recommendedName>
        <fullName evidence="3">alpha-L-fucosidase</fullName>
        <ecNumber evidence="3">3.2.1.51</ecNumber>
    </recommendedName>
</protein>
<feature type="non-terminal residue" evidence="8">
    <location>
        <position position="1"/>
    </location>
</feature>
<dbReference type="GO" id="GO:0006004">
    <property type="term" value="P:fucose metabolic process"/>
    <property type="evidence" value="ECO:0007669"/>
    <property type="project" value="InterPro"/>
</dbReference>
<evidence type="ECO:0000313" key="8">
    <source>
        <dbReference type="EMBL" id="KAG2210920.1"/>
    </source>
</evidence>
<evidence type="ECO:0000256" key="4">
    <source>
        <dbReference type="ARBA" id="ARBA00022729"/>
    </source>
</evidence>
<proteinExistence type="inferred from homology"/>
<dbReference type="Gene3D" id="3.20.20.80">
    <property type="entry name" value="Glycosidases"/>
    <property type="match status" value="1"/>
</dbReference>
<dbReference type="AlphaFoldDB" id="A0A8H7V8B1"/>
<dbReference type="OrthoDB" id="6039950at2759"/>
<evidence type="ECO:0000313" key="9">
    <source>
        <dbReference type="Proteomes" id="UP000603453"/>
    </source>
</evidence>
<keyword evidence="6" id="KW-0326">Glycosidase</keyword>
<keyword evidence="9" id="KW-1185">Reference proteome</keyword>
<dbReference type="InterPro" id="IPR017853">
    <property type="entry name" value="GH"/>
</dbReference>
<evidence type="ECO:0000256" key="1">
    <source>
        <dbReference type="ARBA" id="ARBA00004071"/>
    </source>
</evidence>
<dbReference type="GO" id="GO:0004560">
    <property type="term" value="F:alpha-L-fucosidase activity"/>
    <property type="evidence" value="ECO:0007669"/>
    <property type="project" value="UniProtKB-EC"/>
</dbReference>
<dbReference type="EC" id="3.2.1.51" evidence="3"/>
<dbReference type="SUPFAM" id="SSF51445">
    <property type="entry name" value="(Trans)glycosidases"/>
    <property type="match status" value="1"/>
</dbReference>
<gene>
    <name evidence="8" type="ORF">INT47_000077</name>
</gene>
<evidence type="ECO:0000256" key="5">
    <source>
        <dbReference type="ARBA" id="ARBA00022801"/>
    </source>
</evidence>
<dbReference type="PRINTS" id="PR00741">
    <property type="entry name" value="GLHYDRLASE29"/>
</dbReference>
<dbReference type="Proteomes" id="UP000603453">
    <property type="component" value="Unassembled WGS sequence"/>
</dbReference>
<keyword evidence="5" id="KW-0378">Hydrolase</keyword>
<dbReference type="Pfam" id="PF01120">
    <property type="entry name" value="Alpha_L_fucos"/>
    <property type="match status" value="1"/>
</dbReference>
<evidence type="ECO:0000256" key="2">
    <source>
        <dbReference type="ARBA" id="ARBA00007951"/>
    </source>
</evidence>
<reference evidence="8" key="1">
    <citation type="submission" date="2020-12" db="EMBL/GenBank/DDBJ databases">
        <title>Metabolic potential, ecology and presence of endohyphal bacteria is reflected in genomic diversity of Mucoromycotina.</title>
        <authorList>
            <person name="Muszewska A."/>
            <person name="Okrasinska A."/>
            <person name="Steczkiewicz K."/>
            <person name="Drgas O."/>
            <person name="Orlowska M."/>
            <person name="Perlinska-Lenart U."/>
            <person name="Aleksandrzak-Piekarczyk T."/>
            <person name="Szatraj K."/>
            <person name="Zielenkiewicz U."/>
            <person name="Pilsyk S."/>
            <person name="Malc E."/>
            <person name="Mieczkowski P."/>
            <person name="Kruszewska J.S."/>
            <person name="Biernat P."/>
            <person name="Pawlowska J."/>
        </authorList>
    </citation>
    <scope>NUCLEOTIDE SEQUENCE</scope>
    <source>
        <strain evidence="8">WA0000017839</strain>
    </source>
</reference>
<keyword evidence="4" id="KW-0732">Signal</keyword>
<name>A0A8H7V8B1_9FUNG</name>
<dbReference type="InterPro" id="IPR057739">
    <property type="entry name" value="Glyco_hydro_29_N"/>
</dbReference>
<dbReference type="PANTHER" id="PTHR10030:SF37">
    <property type="entry name" value="ALPHA-L-FUCOSIDASE-RELATED"/>
    <property type="match status" value="1"/>
</dbReference>
<evidence type="ECO:0000256" key="6">
    <source>
        <dbReference type="ARBA" id="ARBA00023295"/>
    </source>
</evidence>
<evidence type="ECO:0000259" key="7">
    <source>
        <dbReference type="Pfam" id="PF01120"/>
    </source>
</evidence>
<dbReference type="SMART" id="SM00812">
    <property type="entry name" value="Alpha_L_fucos"/>
    <property type="match status" value="1"/>
</dbReference>
<dbReference type="InterPro" id="IPR000933">
    <property type="entry name" value="Glyco_hydro_29"/>
</dbReference>
<evidence type="ECO:0000256" key="3">
    <source>
        <dbReference type="ARBA" id="ARBA00012662"/>
    </source>
</evidence>